<gene>
    <name evidence="1" type="ordered locus">RPE_2431</name>
</gene>
<reference evidence="1" key="1">
    <citation type="submission" date="2006-09" db="EMBL/GenBank/DDBJ databases">
        <title>Complete sequence of Rhodopseudomonas palustris BisA53.</title>
        <authorList>
            <consortium name="US DOE Joint Genome Institute"/>
            <person name="Copeland A."/>
            <person name="Lucas S."/>
            <person name="Lapidus A."/>
            <person name="Barry K."/>
            <person name="Detter J.C."/>
            <person name="Glavina del Rio T."/>
            <person name="Hammon N."/>
            <person name="Israni S."/>
            <person name="Dalin E."/>
            <person name="Tice H."/>
            <person name="Pitluck S."/>
            <person name="Chain P."/>
            <person name="Malfatti S."/>
            <person name="Shin M."/>
            <person name="Vergez L."/>
            <person name="Schmutz J."/>
            <person name="Larimer F."/>
            <person name="Land M."/>
            <person name="Hauser L."/>
            <person name="Pelletier D.A."/>
            <person name="Kyrpides N."/>
            <person name="Kim E."/>
            <person name="Harwood C.S."/>
            <person name="Oda Y."/>
            <person name="Richardson P."/>
        </authorList>
    </citation>
    <scope>NUCLEOTIDE SEQUENCE [LARGE SCALE GENOMIC DNA]</scope>
    <source>
        <strain evidence="1">BisA53</strain>
    </source>
</reference>
<dbReference type="STRING" id="316055.RPE_2431"/>
<protein>
    <submittedName>
        <fullName evidence="1">Uncharacterized protein</fullName>
    </submittedName>
</protein>
<name>Q07NW4_RHOP5</name>
<dbReference type="EMBL" id="CP000463">
    <property type="protein sequence ID" value="ABJ06370.1"/>
    <property type="molecule type" value="Genomic_DNA"/>
</dbReference>
<organism evidence="1">
    <name type="scientific">Rhodopseudomonas palustris (strain BisA53)</name>
    <dbReference type="NCBI Taxonomy" id="316055"/>
    <lineage>
        <taxon>Bacteria</taxon>
        <taxon>Pseudomonadati</taxon>
        <taxon>Pseudomonadota</taxon>
        <taxon>Alphaproteobacteria</taxon>
        <taxon>Hyphomicrobiales</taxon>
        <taxon>Nitrobacteraceae</taxon>
        <taxon>Rhodopseudomonas</taxon>
    </lineage>
</organism>
<dbReference type="AlphaFoldDB" id="Q07NW4"/>
<evidence type="ECO:0000313" key="1">
    <source>
        <dbReference type="EMBL" id="ABJ06370.1"/>
    </source>
</evidence>
<dbReference type="KEGG" id="rpe:RPE_2431"/>
<proteinExistence type="predicted"/>
<accession>Q07NW4</accession>
<sequence>MIHRARRTRCEDDIAVIAKIVATLRGAVTIESLLANTMNNGHGFFAVVCLIDDCVLDHVGHGRITYSSLVRPHQNRKEQ</sequence>
<dbReference type="HOGENOM" id="CLU_2603736_0_0_5"/>